<proteinExistence type="predicted"/>
<dbReference type="EMBL" id="QPMH01000021">
    <property type="protein sequence ID" value="RDD60697.1"/>
    <property type="molecule type" value="Genomic_DNA"/>
</dbReference>
<protein>
    <submittedName>
        <fullName evidence="1">Type II toxin-antitoxin system PemK/MazF family toxin</fullName>
    </submittedName>
</protein>
<gene>
    <name evidence="1" type="ORF">DRB17_16675</name>
</gene>
<dbReference type="Pfam" id="PF02452">
    <property type="entry name" value="PemK_toxin"/>
    <property type="match status" value="1"/>
</dbReference>
<dbReference type="Gene3D" id="2.30.30.110">
    <property type="match status" value="1"/>
</dbReference>
<sequence>MIYREWDIVVVPFPFADQNRSKRRPALVISPPALTERYGLYWLLQITSAKNHGWADDVPIEDMNAAGLPAPSVVRIPKLATVDEPVILDRKGRLAERDREAVAKVLLRYWPIANRV</sequence>
<evidence type="ECO:0000313" key="2">
    <source>
        <dbReference type="Proteomes" id="UP000253941"/>
    </source>
</evidence>
<dbReference type="SUPFAM" id="SSF50118">
    <property type="entry name" value="Cell growth inhibitor/plasmid maintenance toxic component"/>
    <property type="match status" value="1"/>
</dbReference>
<dbReference type="Proteomes" id="UP000253941">
    <property type="component" value="Unassembled WGS sequence"/>
</dbReference>
<organism evidence="1 2">
    <name type="scientific">Ferruginivarius sediminum</name>
    <dbReference type="NCBI Taxonomy" id="2661937"/>
    <lineage>
        <taxon>Bacteria</taxon>
        <taxon>Pseudomonadati</taxon>
        <taxon>Pseudomonadota</taxon>
        <taxon>Alphaproteobacteria</taxon>
        <taxon>Rhodospirillales</taxon>
        <taxon>Rhodospirillaceae</taxon>
        <taxon>Ferruginivarius</taxon>
    </lineage>
</organism>
<name>A0A369T951_9PROT</name>
<comment type="caution">
    <text evidence="1">The sequence shown here is derived from an EMBL/GenBank/DDBJ whole genome shotgun (WGS) entry which is preliminary data.</text>
</comment>
<dbReference type="InterPro" id="IPR003477">
    <property type="entry name" value="PemK-like"/>
</dbReference>
<reference evidence="1 2" key="1">
    <citation type="submission" date="2018-07" db="EMBL/GenBank/DDBJ databases">
        <title>Venubactetium sediminum gen. nov., sp. nov., isolated from a marine solar saltern.</title>
        <authorList>
            <person name="Wang S."/>
        </authorList>
    </citation>
    <scope>NUCLEOTIDE SEQUENCE [LARGE SCALE GENOMIC DNA]</scope>
    <source>
        <strain evidence="1 2">WD2A32</strain>
    </source>
</reference>
<dbReference type="AlphaFoldDB" id="A0A369T951"/>
<keyword evidence="2" id="KW-1185">Reference proteome</keyword>
<dbReference type="GO" id="GO:0003677">
    <property type="term" value="F:DNA binding"/>
    <property type="evidence" value="ECO:0007669"/>
    <property type="project" value="InterPro"/>
</dbReference>
<dbReference type="InterPro" id="IPR011067">
    <property type="entry name" value="Plasmid_toxin/cell-grow_inhib"/>
</dbReference>
<accession>A0A369T951</accession>
<evidence type="ECO:0000313" key="1">
    <source>
        <dbReference type="EMBL" id="RDD60697.1"/>
    </source>
</evidence>